<dbReference type="Pfam" id="PF13416">
    <property type="entry name" value="SBP_bac_8"/>
    <property type="match status" value="1"/>
</dbReference>
<proteinExistence type="predicted"/>
<evidence type="ECO:0000256" key="1">
    <source>
        <dbReference type="ARBA" id="ARBA00022475"/>
    </source>
</evidence>
<reference evidence="6 7" key="2">
    <citation type="journal article" date="2009" name="Proc. Natl. Acad. Sci. U.S.A.">
        <title>On the chimeric nature, thermophilic origin, and phylogenetic placement of the Thermotogales.</title>
        <authorList>
            <person name="Zhaxybayeva O."/>
            <person name="Swithers K.S."/>
            <person name="Lapierre P."/>
            <person name="Fournier G.P."/>
            <person name="Bickhart D.M."/>
            <person name="DeBoy R.T."/>
            <person name="Nelson K.E."/>
            <person name="Nesbo C.L."/>
            <person name="Doolittle W.F."/>
            <person name="Gogarten J.P."/>
            <person name="Noll K.M."/>
        </authorList>
    </citation>
    <scope>NUCLEOTIDE SEQUENCE [LARGE SCALE GENOMIC DNA]</scope>
    <source>
        <strain evidence="7">DSM 12029 / CIP 104789 / BI429</strain>
    </source>
</reference>
<keyword evidence="1" id="KW-1003">Cell membrane</keyword>
<dbReference type="PANTHER" id="PTHR43649">
    <property type="entry name" value="ARABINOSE-BINDING PROTEIN-RELATED"/>
    <property type="match status" value="1"/>
</dbReference>
<dbReference type="InterPro" id="IPR050490">
    <property type="entry name" value="Bact_solute-bd_prot1"/>
</dbReference>
<evidence type="ECO:0000256" key="5">
    <source>
        <dbReference type="ARBA" id="ARBA00023288"/>
    </source>
</evidence>
<keyword evidence="3" id="KW-0472">Membrane</keyword>
<name>A6LNP3_THEM4</name>
<keyword evidence="5" id="KW-0449">Lipoprotein</keyword>
<sequence length="283" mass="31685">MTVFDGKRYFLPVGADVYLTLINKKALQYKPEDVDIENITWEQLAEWANLVAQGEGEGKFAVTGVPMKSLIYQIGAITLSYGGNWPNLDNPGAVAAWYLVYKMKDAFAPAVQTYDDTRPPMKREETWMTVAHSARVGEVYKSNPTQFIIAPAPKGPAGRGSVAGTSGLAIVKGTKHFDLALKFLEYMTRPDIILKSHKGTGGFIPPVDEAINYLGDDIEDQVVKNAIKVLKEGVLSYIAPTWKDWGQVKLVYDEIFKKMILQDKRFEPDLLEFYQIKINSLKK</sequence>
<keyword evidence="4" id="KW-0564">Palmitate</keyword>
<evidence type="ECO:0000313" key="6">
    <source>
        <dbReference type="EMBL" id="ABR31544.1"/>
    </source>
</evidence>
<keyword evidence="2" id="KW-0732">Signal</keyword>
<dbReference type="SUPFAM" id="SSF53850">
    <property type="entry name" value="Periplasmic binding protein-like II"/>
    <property type="match status" value="1"/>
</dbReference>
<accession>A6LNP3</accession>
<keyword evidence="6" id="KW-0762">Sugar transport</keyword>
<dbReference type="eggNOG" id="COG1653">
    <property type="taxonomic scope" value="Bacteria"/>
</dbReference>
<dbReference type="AlphaFoldDB" id="A6LNP3"/>
<evidence type="ECO:0000313" key="7">
    <source>
        <dbReference type="Proteomes" id="UP000001110"/>
    </source>
</evidence>
<evidence type="ECO:0000256" key="2">
    <source>
        <dbReference type="ARBA" id="ARBA00022729"/>
    </source>
</evidence>
<dbReference type="Proteomes" id="UP000001110">
    <property type="component" value="Chromosome"/>
</dbReference>
<dbReference type="PANTHER" id="PTHR43649:SF33">
    <property type="entry name" value="POLYGALACTURONAN_RHAMNOGALACTURONAN-BINDING PROTEIN YTCQ"/>
    <property type="match status" value="1"/>
</dbReference>
<gene>
    <name evidence="6" type="ordered locus">Tmel_1705</name>
</gene>
<dbReference type="Gene3D" id="3.40.190.10">
    <property type="entry name" value="Periplasmic binding protein-like II"/>
    <property type="match status" value="1"/>
</dbReference>
<keyword evidence="6" id="KW-0813">Transport</keyword>
<dbReference type="STRING" id="391009.Tmel_1705"/>
<reference evidence="6 7" key="1">
    <citation type="submission" date="2007-05" db="EMBL/GenBank/DDBJ databases">
        <title>Complete sequence of Thermosipho melanesiensis BI429.</title>
        <authorList>
            <consortium name="US DOE Joint Genome Institute"/>
            <person name="Copeland A."/>
            <person name="Lucas S."/>
            <person name="Lapidus A."/>
            <person name="Barry K."/>
            <person name="Glavina del Rio T."/>
            <person name="Dalin E."/>
            <person name="Tice H."/>
            <person name="Pitluck S."/>
            <person name="Chertkov O."/>
            <person name="Brettin T."/>
            <person name="Bruce D."/>
            <person name="Detter J.C."/>
            <person name="Han C."/>
            <person name="Schmutz J."/>
            <person name="Larimer F."/>
            <person name="Land M."/>
            <person name="Hauser L."/>
            <person name="Kyrpides N."/>
            <person name="Mikhailova N."/>
            <person name="Nelson K."/>
            <person name="Gogarten J.P."/>
            <person name="Noll K."/>
            <person name="Richardson P."/>
        </authorList>
    </citation>
    <scope>NUCLEOTIDE SEQUENCE [LARGE SCALE GENOMIC DNA]</scope>
    <source>
        <strain evidence="7">DSM 12029 / CIP 104789 / BI429</strain>
    </source>
</reference>
<dbReference type="InterPro" id="IPR006059">
    <property type="entry name" value="SBP"/>
</dbReference>
<dbReference type="EMBL" id="CP000716">
    <property type="protein sequence ID" value="ABR31544.1"/>
    <property type="molecule type" value="Genomic_DNA"/>
</dbReference>
<evidence type="ECO:0000256" key="4">
    <source>
        <dbReference type="ARBA" id="ARBA00023139"/>
    </source>
</evidence>
<dbReference type="KEGG" id="tme:Tmel_1705"/>
<protein>
    <submittedName>
        <fullName evidence="6">ABC-type sugar transport system periplasmic component-like protein</fullName>
    </submittedName>
</protein>
<evidence type="ECO:0000256" key="3">
    <source>
        <dbReference type="ARBA" id="ARBA00023136"/>
    </source>
</evidence>
<dbReference type="HOGENOM" id="CLU_053471_0_0_0"/>
<organism evidence="6 7">
    <name type="scientific">Thermosipho melanesiensis (strain DSM 12029 / CIP 104789 / BI429)</name>
    <dbReference type="NCBI Taxonomy" id="391009"/>
    <lineage>
        <taxon>Bacteria</taxon>
        <taxon>Thermotogati</taxon>
        <taxon>Thermotogota</taxon>
        <taxon>Thermotogae</taxon>
        <taxon>Thermotogales</taxon>
        <taxon>Fervidobacteriaceae</taxon>
        <taxon>Thermosipho</taxon>
    </lineage>
</organism>